<comment type="caution">
    <text evidence="2">The sequence shown here is derived from an EMBL/GenBank/DDBJ whole genome shotgun (WGS) entry which is preliminary data.</text>
</comment>
<feature type="transmembrane region" description="Helical" evidence="1">
    <location>
        <begin position="301"/>
        <end position="318"/>
    </location>
</feature>
<feature type="transmembrane region" description="Helical" evidence="1">
    <location>
        <begin position="414"/>
        <end position="434"/>
    </location>
</feature>
<feature type="transmembrane region" description="Helical" evidence="1">
    <location>
        <begin position="186"/>
        <end position="205"/>
    </location>
</feature>
<keyword evidence="1" id="KW-0472">Membrane</keyword>
<evidence type="ECO:0000313" key="3">
    <source>
        <dbReference type="Proteomes" id="UP000530850"/>
    </source>
</evidence>
<keyword evidence="1" id="KW-0812">Transmembrane</keyword>
<gene>
    <name evidence="2" type="ORF">FHR31_001030</name>
</gene>
<feature type="transmembrane region" description="Helical" evidence="1">
    <location>
        <begin position="109"/>
        <end position="127"/>
    </location>
</feature>
<feature type="transmembrane region" description="Helical" evidence="1">
    <location>
        <begin position="32"/>
        <end position="49"/>
    </location>
</feature>
<feature type="transmembrane region" description="Helical" evidence="1">
    <location>
        <begin position="85"/>
        <end position="103"/>
    </location>
</feature>
<accession>A0A7W5D1L3</accession>
<feature type="transmembrane region" description="Helical" evidence="1">
    <location>
        <begin position="136"/>
        <end position="152"/>
    </location>
</feature>
<reference evidence="2 3" key="1">
    <citation type="submission" date="2020-08" db="EMBL/GenBank/DDBJ databases">
        <title>Sequencing the genomes of 1000 actinobacteria strains.</title>
        <authorList>
            <person name="Klenk H.-P."/>
        </authorList>
    </citation>
    <scope>NUCLEOTIDE SEQUENCE [LARGE SCALE GENOMIC DNA]</scope>
    <source>
        <strain evidence="2 3">DSM 22242</strain>
    </source>
</reference>
<evidence type="ECO:0008006" key="4">
    <source>
        <dbReference type="Google" id="ProtNLM"/>
    </source>
</evidence>
<evidence type="ECO:0000256" key="1">
    <source>
        <dbReference type="SAM" id="Phobius"/>
    </source>
</evidence>
<sequence>MGISLSPSGTMGADDWTISTILSGNNELQGPCLFINILLSSIILQLNALSAGVNWFMVVERVATFCSVALLLCLSTKTPPHNAKYLQVISALFLVMVIPGCLINSNFTIVAACCAISGELALVYLVATSHKTKRRLFLWLASTLLIVFGFWFRADMWLLTTPFFALVIICLWLSEKRSHHQSPWRAKRVLGAIALPLVIIGMSYAGDAAFWNTQPEWHTWQEYNRARSYLSDYPVPEYDTIRAQLDRLSISENDWWLATHWTTASPEVFDTATLKALDEIQREVESPDTAQPYAIHLASRPHLIALLLCVLAIASFVVKSNGAKAVICAFAILPVVINSYFWDTGRLPSRVEDPVWAMSFAYCLLFMCLYTQPSAPTQNQGGRKDSASGAKAISAPNKPWAQTVVANLSPNASLILLSLLLVSWSAFAVHGLSFNPRSAKDSLDIKQSPIVQYVELNPGNVFWWDTSSMEAYRDAFGSKGIPPRTLLAQNFKLGGWTTESPQTNNAKNQANVSLGIGSLIDNEKARYISLQGSAVTDHLLVFLQEHYNPSAVAILELTITNDSTGHVFEVWRFVAENA</sequence>
<feature type="transmembrane region" description="Helical" evidence="1">
    <location>
        <begin position="325"/>
        <end position="342"/>
    </location>
</feature>
<organism evidence="2 3">
    <name type="scientific">Parvibacter caecicola</name>
    <dbReference type="NCBI Taxonomy" id="747645"/>
    <lineage>
        <taxon>Bacteria</taxon>
        <taxon>Bacillati</taxon>
        <taxon>Actinomycetota</taxon>
        <taxon>Coriobacteriia</taxon>
        <taxon>Coriobacteriales</taxon>
        <taxon>Coriobacteriaceae</taxon>
        <taxon>Parvibacter</taxon>
    </lineage>
</organism>
<dbReference type="AlphaFoldDB" id="A0A7W5D1L3"/>
<dbReference type="Proteomes" id="UP000530850">
    <property type="component" value="Unassembled WGS sequence"/>
</dbReference>
<feature type="transmembrane region" description="Helical" evidence="1">
    <location>
        <begin position="158"/>
        <end position="174"/>
    </location>
</feature>
<protein>
    <recommendedName>
        <fullName evidence="4">Glycosyltransferase RgtA/B/C/D-like domain-containing protein</fullName>
    </recommendedName>
</protein>
<name>A0A7W5D1L3_9ACTN</name>
<dbReference type="EMBL" id="JACHYA010000002">
    <property type="protein sequence ID" value="MBB3171218.1"/>
    <property type="molecule type" value="Genomic_DNA"/>
</dbReference>
<keyword evidence="1" id="KW-1133">Transmembrane helix</keyword>
<evidence type="ECO:0000313" key="2">
    <source>
        <dbReference type="EMBL" id="MBB3171218.1"/>
    </source>
</evidence>
<proteinExistence type="predicted"/>